<dbReference type="RefSeq" id="WP_187814309.1">
    <property type="nucleotide sequence ID" value="NZ_JACTVJ010000006.1"/>
</dbReference>
<keyword evidence="1" id="KW-0812">Transmembrane</keyword>
<keyword evidence="1" id="KW-1133">Transmembrane helix</keyword>
<feature type="transmembrane region" description="Helical" evidence="1">
    <location>
        <begin position="23"/>
        <end position="41"/>
    </location>
</feature>
<accession>A0ABR7SGK7</accession>
<keyword evidence="1" id="KW-0472">Membrane</keyword>
<reference evidence="2 3" key="1">
    <citation type="submission" date="2020-08" db="EMBL/GenBank/DDBJ databases">
        <title>Genemic of Streptomyces polyaspartic.</title>
        <authorList>
            <person name="Liu W."/>
        </authorList>
    </citation>
    <scope>NUCLEOTIDE SEQUENCE [LARGE SCALE GENOMIC DNA]</scope>
    <source>
        <strain evidence="2 3">TRM66268-LWL</strain>
    </source>
</reference>
<organism evidence="2 3">
    <name type="scientific">Streptomyces polyasparticus</name>
    <dbReference type="NCBI Taxonomy" id="2767826"/>
    <lineage>
        <taxon>Bacteria</taxon>
        <taxon>Bacillati</taxon>
        <taxon>Actinomycetota</taxon>
        <taxon>Actinomycetes</taxon>
        <taxon>Kitasatosporales</taxon>
        <taxon>Streptomycetaceae</taxon>
        <taxon>Streptomyces</taxon>
    </lineage>
</organism>
<gene>
    <name evidence="2" type="ORF">H9Y04_14995</name>
</gene>
<dbReference type="Proteomes" id="UP000642284">
    <property type="component" value="Unassembled WGS sequence"/>
</dbReference>
<sequence>MTAIVLIGVAVLGAVLIFGTAPHVAGRALLIAGLVGLVASIDRRRHHR</sequence>
<name>A0ABR7SGK7_9ACTN</name>
<comment type="caution">
    <text evidence="2">The sequence shown here is derived from an EMBL/GenBank/DDBJ whole genome shotgun (WGS) entry which is preliminary data.</text>
</comment>
<evidence type="ECO:0000256" key="1">
    <source>
        <dbReference type="SAM" id="Phobius"/>
    </source>
</evidence>
<proteinExistence type="predicted"/>
<evidence type="ECO:0000313" key="2">
    <source>
        <dbReference type="EMBL" id="MBC9713875.1"/>
    </source>
</evidence>
<keyword evidence="3" id="KW-1185">Reference proteome</keyword>
<protein>
    <submittedName>
        <fullName evidence="2">Uncharacterized protein</fullName>
    </submittedName>
</protein>
<evidence type="ECO:0000313" key="3">
    <source>
        <dbReference type="Proteomes" id="UP000642284"/>
    </source>
</evidence>
<dbReference type="EMBL" id="JACTVJ010000006">
    <property type="protein sequence ID" value="MBC9713875.1"/>
    <property type="molecule type" value="Genomic_DNA"/>
</dbReference>